<dbReference type="GO" id="GO:0005886">
    <property type="term" value="C:plasma membrane"/>
    <property type="evidence" value="ECO:0007669"/>
    <property type="project" value="UniProtKB-SubCell"/>
</dbReference>
<feature type="domain" description="Protein kinase" evidence="22">
    <location>
        <begin position="649"/>
        <end position="904"/>
    </location>
</feature>
<evidence type="ECO:0000313" key="24">
    <source>
        <dbReference type="Proteomes" id="UP000001514"/>
    </source>
</evidence>
<dbReference type="Gene3D" id="3.30.200.20">
    <property type="entry name" value="Phosphorylase Kinase, domain 1"/>
    <property type="match status" value="1"/>
</dbReference>
<dbReference type="Gene3D" id="3.80.10.10">
    <property type="entry name" value="Ribonuclease Inhibitor"/>
    <property type="match status" value="5"/>
</dbReference>
<evidence type="ECO:0000256" key="4">
    <source>
        <dbReference type="ARBA" id="ARBA00022475"/>
    </source>
</evidence>
<evidence type="ECO:0000256" key="14">
    <source>
        <dbReference type="ARBA" id="ARBA00022840"/>
    </source>
</evidence>
<evidence type="ECO:0000256" key="2">
    <source>
        <dbReference type="ARBA" id="ARBA00008684"/>
    </source>
</evidence>
<dbReference type="Gene3D" id="1.10.510.10">
    <property type="entry name" value="Transferase(Phosphotransferase) domain 1"/>
    <property type="match status" value="1"/>
</dbReference>
<feature type="transmembrane region" description="Helical" evidence="21">
    <location>
        <begin position="582"/>
        <end position="608"/>
    </location>
</feature>
<dbReference type="InterPro" id="IPR032675">
    <property type="entry name" value="LRR_dom_sf"/>
</dbReference>
<name>D8RB18_SELML</name>
<keyword evidence="6" id="KW-0597">Phosphoprotein</keyword>
<comment type="similarity">
    <text evidence="2">Belongs to the protein kinase superfamily. Ser/Thr protein kinase family.</text>
</comment>
<keyword evidence="10" id="KW-0732">Signal</keyword>
<keyword evidence="13" id="KW-0418">Kinase</keyword>
<evidence type="ECO:0000256" key="13">
    <source>
        <dbReference type="ARBA" id="ARBA00022777"/>
    </source>
</evidence>
<dbReference type="EMBL" id="GL377575">
    <property type="protein sequence ID" value="EFJ30723.1"/>
    <property type="molecule type" value="Genomic_DNA"/>
</dbReference>
<dbReference type="SUPFAM" id="SSF52058">
    <property type="entry name" value="L domain-like"/>
    <property type="match status" value="3"/>
</dbReference>
<feature type="transmembrane region" description="Helical" evidence="21">
    <location>
        <begin position="6"/>
        <end position="22"/>
    </location>
</feature>
<dbReference type="FunFam" id="3.80.10.10:FF:000095">
    <property type="entry name" value="LRR receptor-like serine/threonine-protein kinase GSO1"/>
    <property type="match status" value="2"/>
</dbReference>
<keyword evidence="4" id="KW-1003">Cell membrane</keyword>
<evidence type="ECO:0000256" key="20">
    <source>
        <dbReference type="ARBA" id="ARBA00048679"/>
    </source>
</evidence>
<evidence type="ECO:0000256" key="11">
    <source>
        <dbReference type="ARBA" id="ARBA00022737"/>
    </source>
</evidence>
<keyword evidence="12" id="KW-0547">Nucleotide-binding</keyword>
<dbReference type="FunFam" id="3.80.10.10:FF:000041">
    <property type="entry name" value="LRR receptor-like serine/threonine-protein kinase ERECTA"/>
    <property type="match status" value="1"/>
</dbReference>
<dbReference type="KEGG" id="smo:SELMODRAFT_169795"/>
<dbReference type="AlphaFoldDB" id="D8RB18"/>
<gene>
    <name evidence="23" type="ORF">SELMODRAFT_169795</name>
</gene>
<dbReference type="CDD" id="cd14066">
    <property type="entry name" value="STKc_IRAK"/>
    <property type="match status" value="1"/>
</dbReference>
<dbReference type="PRINTS" id="PR00019">
    <property type="entry name" value="LEURICHRPT"/>
</dbReference>
<proteinExistence type="inferred from homology"/>
<keyword evidence="8" id="KW-0808">Transferase</keyword>
<evidence type="ECO:0000256" key="19">
    <source>
        <dbReference type="ARBA" id="ARBA00047899"/>
    </source>
</evidence>
<keyword evidence="9 21" id="KW-0812">Transmembrane</keyword>
<dbReference type="InterPro" id="IPR001611">
    <property type="entry name" value="Leu-rich_rpt"/>
</dbReference>
<evidence type="ECO:0000256" key="16">
    <source>
        <dbReference type="ARBA" id="ARBA00023136"/>
    </source>
</evidence>
<dbReference type="InterPro" id="IPR050647">
    <property type="entry name" value="Plant_LRR-RLKs"/>
</dbReference>
<dbReference type="Proteomes" id="UP000001514">
    <property type="component" value="Unassembled WGS sequence"/>
</dbReference>
<keyword evidence="18" id="KW-0325">Glycoprotein</keyword>
<evidence type="ECO:0000259" key="22">
    <source>
        <dbReference type="PROSITE" id="PS50011"/>
    </source>
</evidence>
<dbReference type="GO" id="GO:0004672">
    <property type="term" value="F:protein kinase activity"/>
    <property type="evidence" value="ECO:0000318"/>
    <property type="project" value="GO_Central"/>
</dbReference>
<dbReference type="EC" id="2.7.11.1" evidence="3"/>
<evidence type="ECO:0000256" key="1">
    <source>
        <dbReference type="ARBA" id="ARBA00004162"/>
    </source>
</evidence>
<keyword evidence="15 21" id="KW-1133">Transmembrane helix</keyword>
<dbReference type="GO" id="GO:0004674">
    <property type="term" value="F:protein serine/threonine kinase activity"/>
    <property type="evidence" value="ECO:0007669"/>
    <property type="project" value="UniProtKB-KW"/>
</dbReference>
<keyword evidence="14" id="KW-0067">ATP-binding</keyword>
<evidence type="ECO:0000256" key="5">
    <source>
        <dbReference type="ARBA" id="ARBA00022527"/>
    </source>
</evidence>
<reference evidence="23 24" key="1">
    <citation type="journal article" date="2011" name="Science">
        <title>The Selaginella genome identifies genetic changes associated with the evolution of vascular plants.</title>
        <authorList>
            <person name="Banks J.A."/>
            <person name="Nishiyama T."/>
            <person name="Hasebe M."/>
            <person name="Bowman J.L."/>
            <person name="Gribskov M."/>
            <person name="dePamphilis C."/>
            <person name="Albert V.A."/>
            <person name="Aono N."/>
            <person name="Aoyama T."/>
            <person name="Ambrose B.A."/>
            <person name="Ashton N.W."/>
            <person name="Axtell M.J."/>
            <person name="Barker E."/>
            <person name="Barker M.S."/>
            <person name="Bennetzen J.L."/>
            <person name="Bonawitz N.D."/>
            <person name="Chapple C."/>
            <person name="Cheng C."/>
            <person name="Correa L.G."/>
            <person name="Dacre M."/>
            <person name="DeBarry J."/>
            <person name="Dreyer I."/>
            <person name="Elias M."/>
            <person name="Engstrom E.M."/>
            <person name="Estelle M."/>
            <person name="Feng L."/>
            <person name="Finet C."/>
            <person name="Floyd S.K."/>
            <person name="Frommer W.B."/>
            <person name="Fujita T."/>
            <person name="Gramzow L."/>
            <person name="Gutensohn M."/>
            <person name="Harholt J."/>
            <person name="Hattori M."/>
            <person name="Heyl A."/>
            <person name="Hirai T."/>
            <person name="Hiwatashi Y."/>
            <person name="Ishikawa M."/>
            <person name="Iwata M."/>
            <person name="Karol K.G."/>
            <person name="Koehler B."/>
            <person name="Kolukisaoglu U."/>
            <person name="Kubo M."/>
            <person name="Kurata T."/>
            <person name="Lalonde S."/>
            <person name="Li K."/>
            <person name="Li Y."/>
            <person name="Litt A."/>
            <person name="Lyons E."/>
            <person name="Manning G."/>
            <person name="Maruyama T."/>
            <person name="Michael T.P."/>
            <person name="Mikami K."/>
            <person name="Miyazaki S."/>
            <person name="Morinaga S."/>
            <person name="Murata T."/>
            <person name="Mueller-Roeber B."/>
            <person name="Nelson D.R."/>
            <person name="Obara M."/>
            <person name="Oguri Y."/>
            <person name="Olmstead R.G."/>
            <person name="Onodera N."/>
            <person name="Petersen B.L."/>
            <person name="Pils B."/>
            <person name="Prigge M."/>
            <person name="Rensing S.A."/>
            <person name="Riano-Pachon D.M."/>
            <person name="Roberts A.W."/>
            <person name="Sato Y."/>
            <person name="Scheller H.V."/>
            <person name="Schulz B."/>
            <person name="Schulz C."/>
            <person name="Shakirov E.V."/>
            <person name="Shibagaki N."/>
            <person name="Shinohara N."/>
            <person name="Shippen D.E."/>
            <person name="Soerensen I."/>
            <person name="Sotooka R."/>
            <person name="Sugimoto N."/>
            <person name="Sugita M."/>
            <person name="Sumikawa N."/>
            <person name="Tanurdzic M."/>
            <person name="Theissen G."/>
            <person name="Ulvskov P."/>
            <person name="Wakazuki S."/>
            <person name="Weng J.K."/>
            <person name="Willats W.W."/>
            <person name="Wipf D."/>
            <person name="Wolf P.G."/>
            <person name="Yang L."/>
            <person name="Zimmer A.D."/>
            <person name="Zhu Q."/>
            <person name="Mitros T."/>
            <person name="Hellsten U."/>
            <person name="Loque D."/>
            <person name="Otillar R."/>
            <person name="Salamov A."/>
            <person name="Schmutz J."/>
            <person name="Shapiro H."/>
            <person name="Lindquist E."/>
            <person name="Lucas S."/>
            <person name="Rokhsar D."/>
            <person name="Grigoriev I.V."/>
        </authorList>
    </citation>
    <scope>NUCLEOTIDE SEQUENCE [LARGE SCALE GENOMIC DNA]</scope>
</reference>
<dbReference type="PROSITE" id="PS51450">
    <property type="entry name" value="LRR"/>
    <property type="match status" value="1"/>
</dbReference>
<dbReference type="SMART" id="SM00369">
    <property type="entry name" value="LRR_TYP"/>
    <property type="match status" value="5"/>
</dbReference>
<dbReference type="OMA" id="WDVVANH"/>
<comment type="catalytic activity">
    <reaction evidence="20">
        <text>L-seryl-[protein] + ATP = O-phospho-L-seryl-[protein] + ADP + H(+)</text>
        <dbReference type="Rhea" id="RHEA:17989"/>
        <dbReference type="Rhea" id="RHEA-COMP:9863"/>
        <dbReference type="Rhea" id="RHEA-COMP:11604"/>
        <dbReference type="ChEBI" id="CHEBI:15378"/>
        <dbReference type="ChEBI" id="CHEBI:29999"/>
        <dbReference type="ChEBI" id="CHEBI:30616"/>
        <dbReference type="ChEBI" id="CHEBI:83421"/>
        <dbReference type="ChEBI" id="CHEBI:456216"/>
        <dbReference type="EC" id="2.7.11.1"/>
    </reaction>
</comment>
<keyword evidence="16 21" id="KW-0472">Membrane</keyword>
<keyword evidence="17" id="KW-0675">Receptor</keyword>
<keyword evidence="24" id="KW-1185">Reference proteome</keyword>
<comment type="catalytic activity">
    <reaction evidence="19">
        <text>L-threonyl-[protein] + ATP = O-phospho-L-threonyl-[protein] + ADP + H(+)</text>
        <dbReference type="Rhea" id="RHEA:46608"/>
        <dbReference type="Rhea" id="RHEA-COMP:11060"/>
        <dbReference type="Rhea" id="RHEA-COMP:11605"/>
        <dbReference type="ChEBI" id="CHEBI:15378"/>
        <dbReference type="ChEBI" id="CHEBI:30013"/>
        <dbReference type="ChEBI" id="CHEBI:30616"/>
        <dbReference type="ChEBI" id="CHEBI:61977"/>
        <dbReference type="ChEBI" id="CHEBI:456216"/>
        <dbReference type="EC" id="2.7.11.1"/>
    </reaction>
</comment>
<dbReference type="SMART" id="SM00220">
    <property type="entry name" value="S_TKc"/>
    <property type="match status" value="1"/>
</dbReference>
<dbReference type="InParanoid" id="D8RB18"/>
<dbReference type="PROSITE" id="PS00108">
    <property type="entry name" value="PROTEIN_KINASE_ST"/>
    <property type="match status" value="1"/>
</dbReference>
<evidence type="ECO:0000256" key="9">
    <source>
        <dbReference type="ARBA" id="ARBA00022692"/>
    </source>
</evidence>
<evidence type="ECO:0000256" key="17">
    <source>
        <dbReference type="ARBA" id="ARBA00023170"/>
    </source>
</evidence>
<dbReference type="Pfam" id="PF00069">
    <property type="entry name" value="Pkinase"/>
    <property type="match status" value="1"/>
</dbReference>
<dbReference type="Pfam" id="PF00560">
    <property type="entry name" value="LRR_1"/>
    <property type="match status" value="7"/>
</dbReference>
<dbReference type="PANTHER" id="PTHR48056:SF34">
    <property type="entry name" value="LRR RECEPTOR-LIKE SERINE_THREONINE-PROTEIN KINASE ERL1"/>
    <property type="match status" value="1"/>
</dbReference>
<evidence type="ECO:0000256" key="6">
    <source>
        <dbReference type="ARBA" id="ARBA00022553"/>
    </source>
</evidence>
<evidence type="ECO:0000256" key="8">
    <source>
        <dbReference type="ARBA" id="ARBA00022679"/>
    </source>
</evidence>
<dbReference type="Pfam" id="PF13855">
    <property type="entry name" value="LRR_8"/>
    <property type="match status" value="2"/>
</dbReference>
<evidence type="ECO:0000256" key="3">
    <source>
        <dbReference type="ARBA" id="ARBA00012513"/>
    </source>
</evidence>
<dbReference type="PANTHER" id="PTHR48056">
    <property type="entry name" value="LRR RECEPTOR-LIKE SERINE/THREONINE-PROTEIN KINASE-RELATED"/>
    <property type="match status" value="1"/>
</dbReference>
<dbReference type="HOGENOM" id="CLU_000288_22_1_1"/>
<dbReference type="InterPro" id="IPR000719">
    <property type="entry name" value="Prot_kinase_dom"/>
</dbReference>
<dbReference type="GO" id="GO:0005524">
    <property type="term" value="F:ATP binding"/>
    <property type="evidence" value="ECO:0007669"/>
    <property type="project" value="UniProtKB-KW"/>
</dbReference>
<protein>
    <recommendedName>
        <fullName evidence="3">non-specific serine/threonine protein kinase</fullName>
        <ecNumber evidence="3">2.7.11.1</ecNumber>
    </recommendedName>
</protein>
<dbReference type="SUPFAM" id="SSF56112">
    <property type="entry name" value="Protein kinase-like (PK-like)"/>
    <property type="match status" value="1"/>
</dbReference>
<evidence type="ECO:0000256" key="10">
    <source>
        <dbReference type="ARBA" id="ARBA00022729"/>
    </source>
</evidence>
<dbReference type="InterPro" id="IPR003591">
    <property type="entry name" value="Leu-rich_rpt_typical-subtyp"/>
</dbReference>
<accession>D8RB18</accession>
<sequence length="947" mass="102219">MEVLGYGGLPALVVSWIFFFFSRASSQFLEADALLEFKRSVVPSGGGGALADWSAGSRQLVCNWTGITCDGGLVFLNLSANLLRGALPPSLGLCSPSIATLDLSSNRLGGAIPPSLGNCSGLQELDLSHNNLTGGLPASMANLSSLATFAAEENNLTGEIPSFIGELGELQLLNLNGNSFSGGIPPSLANCSRLQFLFLFRNAITGEIPPSLGRLQSLETLGLDYNFLSGSIPPSLANCSSLSRILLYYNNVTGEVPLEIARIRRLFTLELTGNQLTGSLEDFPVGHLQNLTYVSFAANAFRGGIPGSITNCSKLINMDFSQNSFSGEIPHDLGRLQSLRSLRLHDNQLTGGVPPEIGNLSASSFQGLFLQRNKLEGVLPVEISSCKSLVEMDLSGNLLNGSIPREFCGLSNLEHLNLSRNSLGKIPEEIGIMTMVEKINLSGNNLSGGIPRGISKCVQLDTLDLSSNELSGLIPDELGQLSSLQGGISFRKKDSIGLTLDTFAGLDLSNNRLTGKIPEFLAKLQKLEHLNLSSNDFSGEIPSFANISAASFEGNPELCGRIIAKPCTTTTRSRDHHKKRKILLALAIGGPVLLAATIASFICCFSWRPSFLRAKSISEAAQELDDQLELRTTLREFSVTELWDATDGYAAQNILGVTATSTVYKATLLDGSAAAVKRFKDLLPDSISSNLFTKELRIILSIRHRNLVKTLGYCRNRSLVLDFMPNGSLEMQLHKTPCKLTWAMRLDIALGTAQALAYLHESCDPPVVHCDLKPSNILLDADYEAHVADFGISKLLETSEEIASVSLMLRGTLGYIPPEYGYASKPSVRGDVYSFGVILLELITGLAPTNSLFHGGTIQGWVSSCWPDEFGAVVDRSMGLTKDNWMEVEQAINLGLLCSSHSYMERPLMGDVEAVLRRIRSGGSSSMRKEMTLDDLANRPGFVIKPR</sequence>
<comment type="subcellular location">
    <subcellularLocation>
        <location evidence="1">Cell membrane</location>
        <topology evidence="1">Single-pass membrane protein</topology>
    </subcellularLocation>
</comment>
<organism evidence="24">
    <name type="scientific">Selaginella moellendorffii</name>
    <name type="common">Spikemoss</name>
    <dbReference type="NCBI Taxonomy" id="88036"/>
    <lineage>
        <taxon>Eukaryota</taxon>
        <taxon>Viridiplantae</taxon>
        <taxon>Streptophyta</taxon>
        <taxon>Embryophyta</taxon>
        <taxon>Tracheophyta</taxon>
        <taxon>Lycopodiopsida</taxon>
        <taxon>Selaginellales</taxon>
        <taxon>Selaginellaceae</taxon>
        <taxon>Selaginella</taxon>
    </lineage>
</organism>
<dbReference type="InterPro" id="IPR025875">
    <property type="entry name" value="Leu-rich_rpt_4"/>
</dbReference>
<dbReference type="InterPro" id="IPR011009">
    <property type="entry name" value="Kinase-like_dom_sf"/>
</dbReference>
<keyword evidence="5" id="KW-0723">Serine/threonine-protein kinase</keyword>
<evidence type="ECO:0000256" key="7">
    <source>
        <dbReference type="ARBA" id="ARBA00022614"/>
    </source>
</evidence>
<evidence type="ECO:0000313" key="23">
    <source>
        <dbReference type="EMBL" id="EFJ30723.1"/>
    </source>
</evidence>
<dbReference type="InterPro" id="IPR013210">
    <property type="entry name" value="LRR_N_plant-typ"/>
</dbReference>
<dbReference type="Pfam" id="PF08263">
    <property type="entry name" value="LRRNT_2"/>
    <property type="match status" value="1"/>
</dbReference>
<keyword evidence="11" id="KW-0677">Repeat</keyword>
<dbReference type="FunFam" id="1.10.510.10:FF:000358">
    <property type="entry name" value="Putative leucine-rich repeat receptor-like serine/threonine-protein kinase"/>
    <property type="match status" value="1"/>
</dbReference>
<evidence type="ECO:0000256" key="15">
    <source>
        <dbReference type="ARBA" id="ARBA00022989"/>
    </source>
</evidence>
<evidence type="ECO:0000256" key="21">
    <source>
        <dbReference type="SAM" id="Phobius"/>
    </source>
</evidence>
<dbReference type="Pfam" id="PF12799">
    <property type="entry name" value="LRR_4"/>
    <property type="match status" value="1"/>
</dbReference>
<keyword evidence="7" id="KW-0433">Leucine-rich repeat</keyword>
<evidence type="ECO:0000256" key="18">
    <source>
        <dbReference type="ARBA" id="ARBA00023180"/>
    </source>
</evidence>
<evidence type="ECO:0000256" key="12">
    <source>
        <dbReference type="ARBA" id="ARBA00022741"/>
    </source>
</evidence>
<dbReference type="InterPro" id="IPR008271">
    <property type="entry name" value="Ser/Thr_kinase_AS"/>
</dbReference>
<dbReference type="PROSITE" id="PS50011">
    <property type="entry name" value="PROTEIN_KINASE_DOM"/>
    <property type="match status" value="1"/>
</dbReference>
<dbReference type="Gramene" id="EFJ30723">
    <property type="protein sequence ID" value="EFJ30723"/>
    <property type="gene ID" value="SELMODRAFT_169795"/>
</dbReference>